<organism evidence="2 3">
    <name type="scientific">Coccomyxa viridis</name>
    <dbReference type="NCBI Taxonomy" id="1274662"/>
    <lineage>
        <taxon>Eukaryota</taxon>
        <taxon>Viridiplantae</taxon>
        <taxon>Chlorophyta</taxon>
        <taxon>core chlorophytes</taxon>
        <taxon>Trebouxiophyceae</taxon>
        <taxon>Trebouxiophyceae incertae sedis</taxon>
        <taxon>Coccomyxaceae</taxon>
        <taxon>Coccomyxa</taxon>
    </lineage>
</organism>
<feature type="region of interest" description="Disordered" evidence="1">
    <location>
        <begin position="300"/>
        <end position="407"/>
    </location>
</feature>
<evidence type="ECO:0000313" key="3">
    <source>
        <dbReference type="Proteomes" id="UP001497392"/>
    </source>
</evidence>
<gene>
    <name evidence="2" type="primary">g12182</name>
    <name evidence="2" type="ORF">VP750_LOCUS10856</name>
</gene>
<sequence length="564" mass="60930">MVSLEKEMAELDQQLSVEKQTARTLQLTASSSAKKREELSREIGTVISELCELEMEAEDFTSLQPQEHSTPSVARPGQKGAPEGTRSAMHAACNEFVAACLAFKDRHSTLQQDSAAAEARNRSHNASQKMSEARAALASANMRHSSAQEQLSAIADARNRILANSEELRARLKGEAERGARLQDEHGELERVQRKALEEAEKQLCASTLQDEAAMELQKELQTLHQQIRKEERTGISLRNTLKSKEDELASLRRSLQALSGPAQPYQTTPAVLGTSAGSGAPTKGDTGVFCESAQGKAAQIGPSGKASYQGHARLAAEASSMQQQRARHTAARSESNTEGAGPTAWLPTDADAGFQQQQHQGAADQSDGAGHPALTPPLEPVPYTVQEPDSPPSQLAGPRPDASAKQMPPTCIFMETTITRTITPGRNSARAESTWTVRKVHQAGESTAAHCPDLEGFHTADRQQQDALPFRGAPQSFRESPAETGAGVQHRPIPESNFEPSRGGKGSAGARGKKAKRPRKRLKRILGSDDEDSLALYQPDAADERFRKAQLEAEGELLLSSLW</sequence>
<dbReference type="EMBL" id="CAXHTA020000019">
    <property type="protein sequence ID" value="CAL5228950.1"/>
    <property type="molecule type" value="Genomic_DNA"/>
</dbReference>
<reference evidence="2 3" key="1">
    <citation type="submission" date="2024-06" db="EMBL/GenBank/DDBJ databases">
        <authorList>
            <person name="Kraege A."/>
            <person name="Thomma B."/>
        </authorList>
    </citation>
    <scope>NUCLEOTIDE SEQUENCE [LARGE SCALE GENOMIC DNA]</scope>
</reference>
<evidence type="ECO:0000256" key="1">
    <source>
        <dbReference type="SAM" id="MobiDB-lite"/>
    </source>
</evidence>
<protein>
    <submittedName>
        <fullName evidence="2">G12182 protein</fullName>
    </submittedName>
</protein>
<keyword evidence="3" id="KW-1185">Reference proteome</keyword>
<name>A0ABP1G9P6_9CHLO</name>
<feature type="region of interest" description="Disordered" evidence="1">
    <location>
        <begin position="59"/>
        <end position="87"/>
    </location>
</feature>
<accession>A0ABP1G9P6</accession>
<feature type="region of interest" description="Disordered" evidence="1">
    <location>
        <begin position="473"/>
        <end position="535"/>
    </location>
</feature>
<dbReference type="Proteomes" id="UP001497392">
    <property type="component" value="Unassembled WGS sequence"/>
</dbReference>
<proteinExistence type="predicted"/>
<comment type="caution">
    <text evidence="2">The sequence shown here is derived from an EMBL/GenBank/DDBJ whole genome shotgun (WGS) entry which is preliminary data.</text>
</comment>
<evidence type="ECO:0000313" key="2">
    <source>
        <dbReference type="EMBL" id="CAL5228950.1"/>
    </source>
</evidence>
<feature type="compositionally biased region" description="Basic residues" evidence="1">
    <location>
        <begin position="512"/>
        <end position="525"/>
    </location>
</feature>
<feature type="compositionally biased region" description="Polar residues" evidence="1">
    <location>
        <begin position="61"/>
        <end position="72"/>
    </location>
</feature>
<feature type="region of interest" description="Disordered" evidence="1">
    <location>
        <begin position="112"/>
        <end position="144"/>
    </location>
</feature>
<feature type="compositionally biased region" description="Low complexity" evidence="1">
    <location>
        <begin position="350"/>
        <end position="371"/>
    </location>
</feature>